<keyword evidence="5" id="KW-1185">Reference proteome</keyword>
<keyword evidence="1" id="KW-0560">Oxidoreductase</keyword>
<dbReference type="InterPro" id="IPR050223">
    <property type="entry name" value="D-isomer_2-hydroxyacid_DH"/>
</dbReference>
<dbReference type="Proteomes" id="UP000585474">
    <property type="component" value="Unassembled WGS sequence"/>
</dbReference>
<proteinExistence type="predicted"/>
<evidence type="ECO:0000256" key="1">
    <source>
        <dbReference type="ARBA" id="ARBA00023002"/>
    </source>
</evidence>
<dbReference type="OrthoDB" id="298012at2759"/>
<dbReference type="GO" id="GO:0051287">
    <property type="term" value="F:NAD binding"/>
    <property type="evidence" value="ECO:0007669"/>
    <property type="project" value="InterPro"/>
</dbReference>
<accession>A0A7J0FEC1</accession>
<dbReference type="GO" id="GO:0016618">
    <property type="term" value="F:hydroxypyruvate reductase [NAD(P)H] activity"/>
    <property type="evidence" value="ECO:0007669"/>
    <property type="project" value="TreeGrafter"/>
</dbReference>
<dbReference type="EMBL" id="BJWL01000011">
    <property type="protein sequence ID" value="GFY97052.1"/>
    <property type="molecule type" value="Genomic_DNA"/>
</dbReference>
<sequence length="138" mass="15412">MEDIGVLMMCPMAPYLEQELDRRFKLFRFWNFPQKKEFLRENSTSIKAVVGNAHAGADAELIDLLPALEIVANSGVGLDKIDLEKCREKRIRVSNTPDVLTEDVADLVIGLIFGDAQADLRVRSVCEEWAVEEGATSS</sequence>
<keyword evidence="2" id="KW-0520">NAD</keyword>
<dbReference type="Pfam" id="PF00389">
    <property type="entry name" value="2-Hacid_dh"/>
    <property type="match status" value="1"/>
</dbReference>
<gene>
    <name evidence="4" type="ORF">Acr_11g0013580</name>
</gene>
<dbReference type="InterPro" id="IPR006139">
    <property type="entry name" value="D-isomer_2_OHA_DH_cat_dom"/>
</dbReference>
<dbReference type="PANTHER" id="PTHR10996:SF178">
    <property type="entry name" value="2-HYDROXYACID DEHYDROGENASE YGL185C-RELATED"/>
    <property type="match status" value="1"/>
</dbReference>
<dbReference type="Gene3D" id="3.40.50.720">
    <property type="entry name" value="NAD(P)-binding Rossmann-like Domain"/>
    <property type="match status" value="1"/>
</dbReference>
<dbReference type="PANTHER" id="PTHR10996">
    <property type="entry name" value="2-HYDROXYACID DEHYDROGENASE-RELATED"/>
    <property type="match status" value="1"/>
</dbReference>
<evidence type="ECO:0000313" key="4">
    <source>
        <dbReference type="EMBL" id="GFY97052.1"/>
    </source>
</evidence>
<dbReference type="GO" id="GO:0005829">
    <property type="term" value="C:cytosol"/>
    <property type="evidence" value="ECO:0007669"/>
    <property type="project" value="TreeGrafter"/>
</dbReference>
<evidence type="ECO:0000259" key="3">
    <source>
        <dbReference type="Pfam" id="PF00389"/>
    </source>
</evidence>
<organism evidence="4 5">
    <name type="scientific">Actinidia rufa</name>
    <dbReference type="NCBI Taxonomy" id="165716"/>
    <lineage>
        <taxon>Eukaryota</taxon>
        <taxon>Viridiplantae</taxon>
        <taxon>Streptophyta</taxon>
        <taxon>Embryophyta</taxon>
        <taxon>Tracheophyta</taxon>
        <taxon>Spermatophyta</taxon>
        <taxon>Magnoliopsida</taxon>
        <taxon>eudicotyledons</taxon>
        <taxon>Gunneridae</taxon>
        <taxon>Pentapetalae</taxon>
        <taxon>asterids</taxon>
        <taxon>Ericales</taxon>
        <taxon>Actinidiaceae</taxon>
        <taxon>Actinidia</taxon>
    </lineage>
</organism>
<dbReference type="AlphaFoldDB" id="A0A7J0FEC1"/>
<evidence type="ECO:0000313" key="5">
    <source>
        <dbReference type="Proteomes" id="UP000585474"/>
    </source>
</evidence>
<dbReference type="SUPFAM" id="SSF52283">
    <property type="entry name" value="Formate/glycerate dehydrogenase catalytic domain-like"/>
    <property type="match status" value="1"/>
</dbReference>
<evidence type="ECO:0000256" key="2">
    <source>
        <dbReference type="ARBA" id="ARBA00023027"/>
    </source>
</evidence>
<protein>
    <recommendedName>
        <fullName evidence="3">D-isomer specific 2-hydroxyacid dehydrogenase catalytic domain-containing protein</fullName>
    </recommendedName>
</protein>
<feature type="domain" description="D-isomer specific 2-hydroxyacid dehydrogenase catalytic" evidence="3">
    <location>
        <begin position="11"/>
        <end position="108"/>
    </location>
</feature>
<dbReference type="GO" id="GO:0030267">
    <property type="term" value="F:glyoxylate reductase (NADPH) activity"/>
    <property type="evidence" value="ECO:0007669"/>
    <property type="project" value="TreeGrafter"/>
</dbReference>
<reference evidence="4 5" key="1">
    <citation type="submission" date="2019-07" db="EMBL/GenBank/DDBJ databases">
        <title>De Novo Assembly of kiwifruit Actinidia rufa.</title>
        <authorList>
            <person name="Sugita-Konishi S."/>
            <person name="Sato K."/>
            <person name="Mori E."/>
            <person name="Abe Y."/>
            <person name="Kisaki G."/>
            <person name="Hamano K."/>
            <person name="Suezawa K."/>
            <person name="Otani M."/>
            <person name="Fukuda T."/>
            <person name="Manabe T."/>
            <person name="Gomi K."/>
            <person name="Tabuchi M."/>
            <person name="Akimitsu K."/>
            <person name="Kataoka I."/>
        </authorList>
    </citation>
    <scope>NUCLEOTIDE SEQUENCE [LARGE SCALE GENOMIC DNA]</scope>
    <source>
        <strain evidence="5">cv. Fuchu</strain>
    </source>
</reference>
<name>A0A7J0FEC1_9ERIC</name>
<comment type="caution">
    <text evidence="4">The sequence shown here is derived from an EMBL/GenBank/DDBJ whole genome shotgun (WGS) entry which is preliminary data.</text>
</comment>